<dbReference type="GO" id="GO:0006914">
    <property type="term" value="P:autophagy"/>
    <property type="evidence" value="ECO:0007669"/>
    <property type="project" value="UniProtKB-KW"/>
</dbReference>
<keyword evidence="7 10" id="KW-1133">Transmembrane helix</keyword>
<keyword evidence="4 10" id="KW-0926">Vacuole</keyword>
<feature type="transmembrane region" description="Helical" evidence="10">
    <location>
        <begin position="200"/>
        <end position="218"/>
    </location>
</feature>
<feature type="transmembrane region" description="Helical" evidence="10">
    <location>
        <begin position="311"/>
        <end position="336"/>
    </location>
</feature>
<dbReference type="SUPFAM" id="SSF103473">
    <property type="entry name" value="MFS general substrate transporter"/>
    <property type="match status" value="1"/>
</dbReference>
<feature type="compositionally biased region" description="Acidic residues" evidence="11">
    <location>
        <begin position="35"/>
        <end position="51"/>
    </location>
</feature>
<feature type="region of interest" description="Disordered" evidence="11">
    <location>
        <begin position="1"/>
        <end position="51"/>
    </location>
</feature>
<evidence type="ECO:0000256" key="2">
    <source>
        <dbReference type="ARBA" id="ARBA00006978"/>
    </source>
</evidence>
<name>A0A3N4M189_9PEZI</name>
<feature type="transmembrane region" description="Helical" evidence="10">
    <location>
        <begin position="572"/>
        <end position="593"/>
    </location>
</feature>
<dbReference type="Pfam" id="PF11700">
    <property type="entry name" value="ATG22"/>
    <property type="match status" value="1"/>
</dbReference>
<dbReference type="EMBL" id="ML121543">
    <property type="protein sequence ID" value="RPB24065.1"/>
    <property type="molecule type" value="Genomic_DNA"/>
</dbReference>
<feature type="transmembrane region" description="Helical" evidence="10">
    <location>
        <begin position="168"/>
        <end position="188"/>
    </location>
</feature>
<evidence type="ECO:0000256" key="9">
    <source>
        <dbReference type="ARBA" id="ARBA00023136"/>
    </source>
</evidence>
<dbReference type="FunCoup" id="A0A3N4M189">
    <property type="interactions" value="21"/>
</dbReference>
<reference evidence="13 14" key="1">
    <citation type="journal article" date="2018" name="Nat. Ecol. Evol.">
        <title>Pezizomycetes genomes reveal the molecular basis of ectomycorrhizal truffle lifestyle.</title>
        <authorList>
            <person name="Murat C."/>
            <person name="Payen T."/>
            <person name="Noel B."/>
            <person name="Kuo A."/>
            <person name="Morin E."/>
            <person name="Chen J."/>
            <person name="Kohler A."/>
            <person name="Krizsan K."/>
            <person name="Balestrini R."/>
            <person name="Da Silva C."/>
            <person name="Montanini B."/>
            <person name="Hainaut M."/>
            <person name="Levati E."/>
            <person name="Barry K.W."/>
            <person name="Belfiori B."/>
            <person name="Cichocki N."/>
            <person name="Clum A."/>
            <person name="Dockter R.B."/>
            <person name="Fauchery L."/>
            <person name="Guy J."/>
            <person name="Iotti M."/>
            <person name="Le Tacon F."/>
            <person name="Lindquist E.A."/>
            <person name="Lipzen A."/>
            <person name="Malagnac F."/>
            <person name="Mello A."/>
            <person name="Molinier V."/>
            <person name="Miyauchi S."/>
            <person name="Poulain J."/>
            <person name="Riccioni C."/>
            <person name="Rubini A."/>
            <person name="Sitrit Y."/>
            <person name="Splivallo R."/>
            <person name="Traeger S."/>
            <person name="Wang M."/>
            <person name="Zifcakova L."/>
            <person name="Wipf D."/>
            <person name="Zambonelli A."/>
            <person name="Paolocci F."/>
            <person name="Nowrousian M."/>
            <person name="Ottonello S."/>
            <person name="Baldrian P."/>
            <person name="Spatafora J.W."/>
            <person name="Henrissat B."/>
            <person name="Nagy L.G."/>
            <person name="Aury J.M."/>
            <person name="Wincker P."/>
            <person name="Grigoriev I.V."/>
            <person name="Bonfante P."/>
            <person name="Martin F.M."/>
        </authorList>
    </citation>
    <scope>NUCLEOTIDE SEQUENCE [LARGE SCALE GENOMIC DNA]</scope>
    <source>
        <strain evidence="13 14">ATCC MYA-4762</strain>
    </source>
</reference>
<dbReference type="InParanoid" id="A0A3N4M189"/>
<dbReference type="InterPro" id="IPR020846">
    <property type="entry name" value="MFS_dom"/>
</dbReference>
<evidence type="ECO:0000256" key="3">
    <source>
        <dbReference type="ARBA" id="ARBA00022448"/>
    </source>
</evidence>
<evidence type="ECO:0000256" key="5">
    <source>
        <dbReference type="ARBA" id="ARBA00022692"/>
    </source>
</evidence>
<feature type="transmembrane region" description="Helical" evidence="10">
    <location>
        <begin position="538"/>
        <end position="560"/>
    </location>
</feature>
<dbReference type="InterPro" id="IPR050495">
    <property type="entry name" value="ATG22/LtaA_families"/>
</dbReference>
<dbReference type="Gene3D" id="1.20.1250.20">
    <property type="entry name" value="MFS general substrate transporter like domains"/>
    <property type="match status" value="1"/>
</dbReference>
<keyword evidence="3 10" id="KW-0813">Transport</keyword>
<dbReference type="OrthoDB" id="192733at2759"/>
<feature type="compositionally biased region" description="Polar residues" evidence="11">
    <location>
        <begin position="9"/>
        <end position="22"/>
    </location>
</feature>
<feature type="transmembrane region" description="Helical" evidence="10">
    <location>
        <begin position="224"/>
        <end position="252"/>
    </location>
</feature>
<feature type="transmembrane region" description="Helical" evidence="10">
    <location>
        <begin position="94"/>
        <end position="113"/>
    </location>
</feature>
<evidence type="ECO:0000256" key="11">
    <source>
        <dbReference type="SAM" id="MobiDB-lite"/>
    </source>
</evidence>
<gene>
    <name evidence="13" type="ORF">L211DRAFT_857380</name>
</gene>
<keyword evidence="5 10" id="KW-0812">Transmembrane</keyword>
<feature type="transmembrane region" description="Helical" evidence="10">
    <location>
        <begin position="471"/>
        <end position="492"/>
    </location>
</feature>
<accession>A0A3N4M189</accession>
<dbReference type="InterPro" id="IPR044738">
    <property type="entry name" value="Atg22"/>
</dbReference>
<feature type="domain" description="Major facilitator superfamily (MFS) profile" evidence="12">
    <location>
        <begin position="434"/>
        <end position="659"/>
    </location>
</feature>
<comment type="subcellular location">
    <subcellularLocation>
        <location evidence="1 10">Vacuole membrane</location>
        <topology evidence="1 10">Multi-pass membrane protein</topology>
    </subcellularLocation>
</comment>
<protein>
    <recommendedName>
        <fullName evidence="10">Autophagy-related protein</fullName>
    </recommendedName>
</protein>
<dbReference type="InterPro" id="IPR024671">
    <property type="entry name" value="Atg22-like"/>
</dbReference>
<dbReference type="AlphaFoldDB" id="A0A3N4M189"/>
<comment type="similarity">
    <text evidence="2 10">Belongs to the ATG22 family.</text>
</comment>
<proteinExistence type="inferred from homology"/>
<dbReference type="PROSITE" id="PS50850">
    <property type="entry name" value="MFS"/>
    <property type="match status" value="1"/>
</dbReference>
<evidence type="ECO:0000313" key="13">
    <source>
        <dbReference type="EMBL" id="RPB24065.1"/>
    </source>
</evidence>
<evidence type="ECO:0000256" key="10">
    <source>
        <dbReference type="RuleBase" id="RU363073"/>
    </source>
</evidence>
<evidence type="ECO:0000256" key="4">
    <source>
        <dbReference type="ARBA" id="ARBA00022554"/>
    </source>
</evidence>
<evidence type="ECO:0000256" key="6">
    <source>
        <dbReference type="ARBA" id="ARBA00022970"/>
    </source>
</evidence>
<dbReference type="CDD" id="cd17483">
    <property type="entry name" value="MFS_Atg22_like"/>
    <property type="match status" value="1"/>
</dbReference>
<dbReference type="GO" id="GO:0022857">
    <property type="term" value="F:transmembrane transporter activity"/>
    <property type="evidence" value="ECO:0007669"/>
    <property type="project" value="InterPro"/>
</dbReference>
<comment type="function">
    <text evidence="10">Vacuolar effluxer which mediate the efflux of amino acids resulting from autophagic degradation. The release of autophagic amino acids allows the maintenance of protein synthesis and viability during nitrogen starvation.</text>
</comment>
<evidence type="ECO:0000256" key="7">
    <source>
        <dbReference type="ARBA" id="ARBA00022989"/>
    </source>
</evidence>
<feature type="transmembrane region" description="Helical" evidence="10">
    <location>
        <begin position="504"/>
        <end position="526"/>
    </location>
</feature>
<keyword evidence="14" id="KW-1185">Reference proteome</keyword>
<evidence type="ECO:0000313" key="14">
    <source>
        <dbReference type="Proteomes" id="UP000267821"/>
    </source>
</evidence>
<dbReference type="GO" id="GO:0032974">
    <property type="term" value="P:amino acid transmembrane export from vacuole"/>
    <property type="evidence" value="ECO:0007669"/>
    <property type="project" value="InterPro"/>
</dbReference>
<feature type="transmembrane region" description="Helical" evidence="10">
    <location>
        <begin position="605"/>
        <end position="624"/>
    </location>
</feature>
<dbReference type="STRING" id="1051890.A0A3N4M189"/>
<dbReference type="PANTHER" id="PTHR23519">
    <property type="entry name" value="AUTOPHAGY-RELATED PROTEIN 22"/>
    <property type="match status" value="1"/>
</dbReference>
<dbReference type="PANTHER" id="PTHR23519:SF1">
    <property type="entry name" value="AUTOPHAGY-RELATED PROTEIN 22"/>
    <property type="match status" value="1"/>
</dbReference>
<dbReference type="InterPro" id="IPR036259">
    <property type="entry name" value="MFS_trans_sf"/>
</dbReference>
<dbReference type="Proteomes" id="UP000267821">
    <property type="component" value="Unassembled WGS sequence"/>
</dbReference>
<keyword evidence="6 10" id="KW-0029">Amino-acid transport</keyword>
<feature type="transmembrane region" description="Helical" evidence="10">
    <location>
        <begin position="342"/>
        <end position="366"/>
    </location>
</feature>
<keyword evidence="9 10" id="KW-0472">Membrane</keyword>
<keyword evidence="8 10" id="KW-0072">Autophagy</keyword>
<organism evidence="13 14">
    <name type="scientific">Terfezia boudieri ATCC MYA-4762</name>
    <dbReference type="NCBI Taxonomy" id="1051890"/>
    <lineage>
        <taxon>Eukaryota</taxon>
        <taxon>Fungi</taxon>
        <taxon>Dikarya</taxon>
        <taxon>Ascomycota</taxon>
        <taxon>Pezizomycotina</taxon>
        <taxon>Pezizomycetes</taxon>
        <taxon>Pezizales</taxon>
        <taxon>Pezizaceae</taxon>
        <taxon>Terfezia</taxon>
    </lineage>
</organism>
<dbReference type="GO" id="GO:0005774">
    <property type="term" value="C:vacuolar membrane"/>
    <property type="evidence" value="ECO:0007669"/>
    <property type="project" value="UniProtKB-SubCell"/>
</dbReference>
<sequence>MGTHAPTPHYNNSTHEQLFSHSPTRDPYYQQHESDPEDADDERSFSEIDDDDPIYRRRHRFHPNIFGIRRNSNCTPQFPAQDVRPTSVKELAGWYSYAWAAEVFVVCGIGSFIPVTLEQLARENGVVLGENGVTGGRCGASEHGGVVGETDAQCVVNILGWWINTASFAMYTFSVSVLIQSLVIISMSGAADHGSYRKKLLLVFALIGSISTMLFITVTPRFFLFGAVWAILGNVGFGASFVLLNAFLPVLVRHHPSLLFKSPPPTPLNEGNALLPSTAVPTTYSAENSPVNGSLTGSKPKNLALTLSSQISSYGIAIGYCGALLMQAFGILLVISTESTTWSLQFVLFFVGLWWFIFSIPAALWLRPRPGPPLPRLNKDGSVWAAHGNGNGNAVNQSVVASRGGGSDGGNWRYIAYAWKSLWKTTLRARRLKDVVLFLAAWFMISDGIATVSGTAILFAKTNLHMNPAAVALISVVSTLFGVLGAFAWSRFSPYFGVSPSRTILILIAIFELIPLYGLLGFIPAVQRGGVIGLTQPYEIYMLGGVYGFVLGGISGYCRSVFGELIPPGSEAAFYALYAITDKGSSVFGPAVVGYMTDKFGNIRSAFWFLAVLLAVPLPLLAMVDVERGKKEGRQLAEEELRGDLPLLGYLDVVGTCGV</sequence>
<evidence type="ECO:0000256" key="1">
    <source>
        <dbReference type="ARBA" id="ARBA00004128"/>
    </source>
</evidence>
<evidence type="ECO:0000256" key="8">
    <source>
        <dbReference type="ARBA" id="ARBA00023006"/>
    </source>
</evidence>
<evidence type="ECO:0000259" key="12">
    <source>
        <dbReference type="PROSITE" id="PS50850"/>
    </source>
</evidence>
<feature type="transmembrane region" description="Helical" evidence="10">
    <location>
        <begin position="435"/>
        <end position="459"/>
    </location>
</feature>